<name>U6KK27_EIMTE</name>
<dbReference type="Pfam" id="PF00098">
    <property type="entry name" value="zf-CCHC"/>
    <property type="match status" value="1"/>
</dbReference>
<dbReference type="InterPro" id="IPR001878">
    <property type="entry name" value="Znf_CCHC"/>
</dbReference>
<feature type="domain" description="CCHC-type" evidence="3">
    <location>
        <begin position="98"/>
        <end position="113"/>
    </location>
</feature>
<reference evidence="4" key="1">
    <citation type="submission" date="2013-10" db="EMBL/GenBank/DDBJ databases">
        <title>Genomic analysis of the causative agents of coccidiosis in chickens.</title>
        <authorList>
            <person name="Reid A.J."/>
            <person name="Blake D."/>
            <person name="Billington K."/>
            <person name="Browne H."/>
            <person name="Dunn M."/>
            <person name="Hung S."/>
            <person name="Kawahara F."/>
            <person name="Miranda-Saavedra D."/>
            <person name="Mourier T."/>
            <person name="Nagra H."/>
            <person name="Otto T.D."/>
            <person name="Rawlings N."/>
            <person name="Sanchez A."/>
            <person name="Sanders M."/>
            <person name="Subramaniam C."/>
            <person name="Tay Y."/>
            <person name="Dear P."/>
            <person name="Doerig C."/>
            <person name="Gruber A."/>
            <person name="Parkinson J."/>
            <person name="Shirley M."/>
            <person name="Wan K.L."/>
            <person name="Berriman M."/>
            <person name="Tomley F."/>
            <person name="Pain A."/>
        </authorList>
    </citation>
    <scope>NUCLEOTIDE SEQUENCE [LARGE SCALE GENOMIC DNA]</scope>
    <source>
        <strain evidence="4">Houghton</strain>
    </source>
</reference>
<evidence type="ECO:0000313" key="4">
    <source>
        <dbReference type="EMBL" id="CDJ38289.1"/>
    </source>
</evidence>
<feature type="region of interest" description="Disordered" evidence="2">
    <location>
        <begin position="129"/>
        <end position="171"/>
    </location>
</feature>
<dbReference type="VEuPathDB" id="ToxoDB:ETH2_1560200"/>
<dbReference type="InterPro" id="IPR051714">
    <property type="entry name" value="Znf_CCHC_NABP"/>
</dbReference>
<dbReference type="Proteomes" id="UP000030747">
    <property type="component" value="Unassembled WGS sequence"/>
</dbReference>
<feature type="compositionally biased region" description="Basic and acidic residues" evidence="2">
    <location>
        <begin position="160"/>
        <end position="171"/>
    </location>
</feature>
<proteinExistence type="predicted"/>
<sequence length="171" mass="18954">MMSQRQLLAELAKVRWHGNAKEYTDQFAPVGVHGVGVAPDELAPYYCPKLPTGLHLLITNNGQAYEKGPVEPSEMLTRQLGPVGIGFKKQPWKNSGYCYECQGRGHPARVCPSKGERTKRPGEACKKCGGVGHYARDCPTHGRGRTEPENKSSRQPIRPSTEKTERLNREA</sequence>
<keyword evidence="1" id="KW-0863">Zinc-finger</keyword>
<evidence type="ECO:0000313" key="5">
    <source>
        <dbReference type="Proteomes" id="UP000030747"/>
    </source>
</evidence>
<dbReference type="VEuPathDB" id="ToxoDB:ETH_00025045"/>
<reference evidence="4" key="2">
    <citation type="submission" date="2013-10" db="EMBL/GenBank/DDBJ databases">
        <authorList>
            <person name="Aslett M."/>
        </authorList>
    </citation>
    <scope>NUCLEOTIDE SEQUENCE [LARGE SCALE GENOMIC DNA]</scope>
    <source>
        <strain evidence="4">Houghton</strain>
    </source>
</reference>
<keyword evidence="5" id="KW-1185">Reference proteome</keyword>
<organism evidence="4 5">
    <name type="scientific">Eimeria tenella</name>
    <name type="common">Coccidian parasite</name>
    <dbReference type="NCBI Taxonomy" id="5802"/>
    <lineage>
        <taxon>Eukaryota</taxon>
        <taxon>Sar</taxon>
        <taxon>Alveolata</taxon>
        <taxon>Apicomplexa</taxon>
        <taxon>Conoidasida</taxon>
        <taxon>Coccidia</taxon>
        <taxon>Eucoccidiorida</taxon>
        <taxon>Eimeriorina</taxon>
        <taxon>Eimeriidae</taxon>
        <taxon>Eimeria</taxon>
    </lineage>
</organism>
<gene>
    <name evidence="4" type="ORF">ETH_00025045</name>
</gene>
<dbReference type="PROSITE" id="PS50158">
    <property type="entry name" value="ZF_CCHC"/>
    <property type="match status" value="2"/>
</dbReference>
<feature type="compositionally biased region" description="Basic and acidic residues" evidence="2">
    <location>
        <begin position="134"/>
        <end position="152"/>
    </location>
</feature>
<keyword evidence="1" id="KW-0479">Metal-binding</keyword>
<evidence type="ECO:0000259" key="3">
    <source>
        <dbReference type="PROSITE" id="PS50158"/>
    </source>
</evidence>
<protein>
    <recommendedName>
        <fullName evidence="3">CCHC-type domain-containing protein</fullName>
    </recommendedName>
</protein>
<feature type="domain" description="CCHC-type" evidence="3">
    <location>
        <begin position="125"/>
        <end position="139"/>
    </location>
</feature>
<dbReference type="OrthoDB" id="3863715at2759"/>
<dbReference type="InterPro" id="IPR036875">
    <property type="entry name" value="Znf_CCHC_sf"/>
</dbReference>
<dbReference type="EMBL" id="HG673829">
    <property type="protein sequence ID" value="CDJ38289.1"/>
    <property type="molecule type" value="Genomic_DNA"/>
</dbReference>
<dbReference type="GO" id="GO:0008270">
    <property type="term" value="F:zinc ion binding"/>
    <property type="evidence" value="ECO:0007669"/>
    <property type="project" value="UniProtKB-KW"/>
</dbReference>
<evidence type="ECO:0000256" key="2">
    <source>
        <dbReference type="SAM" id="MobiDB-lite"/>
    </source>
</evidence>
<keyword evidence="1" id="KW-0862">Zinc</keyword>
<dbReference type="RefSeq" id="XP_013229127.1">
    <property type="nucleotide sequence ID" value="XM_013373673.1"/>
</dbReference>
<dbReference type="PANTHER" id="PTHR23002">
    <property type="entry name" value="ZINC FINGER CCHC DOMAIN CONTAINING PROTEIN"/>
    <property type="match status" value="1"/>
</dbReference>
<dbReference type="Gene3D" id="4.10.60.10">
    <property type="entry name" value="Zinc finger, CCHC-type"/>
    <property type="match status" value="1"/>
</dbReference>
<evidence type="ECO:0000256" key="1">
    <source>
        <dbReference type="PROSITE-ProRule" id="PRU00047"/>
    </source>
</evidence>
<dbReference type="GO" id="GO:0003676">
    <property type="term" value="F:nucleic acid binding"/>
    <property type="evidence" value="ECO:0007669"/>
    <property type="project" value="InterPro"/>
</dbReference>
<dbReference type="GeneID" id="25254119"/>
<dbReference type="SUPFAM" id="SSF57756">
    <property type="entry name" value="Retrovirus zinc finger-like domains"/>
    <property type="match status" value="1"/>
</dbReference>
<accession>U6KK27</accession>
<dbReference type="SMART" id="SM00343">
    <property type="entry name" value="ZnF_C2HC"/>
    <property type="match status" value="2"/>
</dbReference>
<dbReference type="AlphaFoldDB" id="U6KK27"/>